<evidence type="ECO:0000313" key="10">
    <source>
        <dbReference type="Proteomes" id="UP000095463"/>
    </source>
</evidence>
<feature type="transmembrane region" description="Helical" evidence="7">
    <location>
        <begin position="135"/>
        <end position="154"/>
    </location>
</feature>
<dbReference type="PANTHER" id="PTHR43066">
    <property type="entry name" value="RHOMBOID-RELATED PROTEIN"/>
    <property type="match status" value="1"/>
</dbReference>
<proteinExistence type="predicted"/>
<feature type="transmembrane region" description="Helical" evidence="7">
    <location>
        <begin position="199"/>
        <end position="218"/>
    </location>
</feature>
<dbReference type="InterPro" id="IPR022764">
    <property type="entry name" value="Peptidase_S54_rhomboid_dom"/>
</dbReference>
<dbReference type="Gene3D" id="1.20.1540.10">
    <property type="entry name" value="Rhomboid-like"/>
    <property type="match status" value="1"/>
</dbReference>
<evidence type="ECO:0000256" key="5">
    <source>
        <dbReference type="ARBA" id="ARBA00022989"/>
    </source>
</evidence>
<evidence type="ECO:0000259" key="8">
    <source>
        <dbReference type="Pfam" id="PF01694"/>
    </source>
</evidence>
<comment type="caution">
    <text evidence="9">The sequence shown here is derived from an EMBL/GenBank/DDBJ whole genome shotgun (WGS) entry which is preliminary data.</text>
</comment>
<comment type="subcellular location">
    <subcellularLocation>
        <location evidence="1">Membrane</location>
        <topology evidence="1">Multi-pass membrane protein</topology>
    </subcellularLocation>
</comment>
<dbReference type="AlphaFoldDB" id="A0A1E5XQ06"/>
<evidence type="ECO:0000256" key="7">
    <source>
        <dbReference type="SAM" id="Phobius"/>
    </source>
</evidence>
<feature type="transmembrane region" description="Helical" evidence="7">
    <location>
        <begin position="75"/>
        <end position="99"/>
    </location>
</feature>
<name>A0A1E5XQ06_9HYPH</name>
<dbReference type="Pfam" id="PF01694">
    <property type="entry name" value="Rhomboid"/>
    <property type="match status" value="1"/>
</dbReference>
<evidence type="ECO:0000256" key="4">
    <source>
        <dbReference type="ARBA" id="ARBA00022692"/>
    </source>
</evidence>
<feature type="domain" description="Peptidase S54 rhomboid" evidence="8">
    <location>
        <begin position="74"/>
        <end position="218"/>
    </location>
</feature>
<keyword evidence="4 7" id="KW-0812">Transmembrane</keyword>
<sequence length="229" mass="25004">MFIPLHDRNPVRHIRFPYVTYGIIGLNVLVFLIQLAHGSGLSFDQFALSYAAVPAYFLQPDAPDRLAYLPDGLTLITYAFFHADWLHLGSNMLFLWVFGDNIEDALGHVKFAAFYLACAALSGLVYILFAMGTYTWLIGASGAVAGVMGAYIVLYPHARVYVLLGLTIPIPLPLPALWMLGAWAAVQLFYLFFGDASPVAWSAHVGGLIVGAALCVPLKRRDVALFGGH</sequence>
<dbReference type="PANTHER" id="PTHR43066:SF26">
    <property type="entry name" value="RHOMBOID PROTEASE GLPG"/>
    <property type="match status" value="1"/>
</dbReference>
<dbReference type="GO" id="GO:0016020">
    <property type="term" value="C:membrane"/>
    <property type="evidence" value="ECO:0007669"/>
    <property type="project" value="UniProtKB-SubCell"/>
</dbReference>
<evidence type="ECO:0000313" key="9">
    <source>
        <dbReference type="EMBL" id="OEO30690.1"/>
    </source>
</evidence>
<evidence type="ECO:0000256" key="2">
    <source>
        <dbReference type="ARBA" id="ARBA00022475"/>
    </source>
</evidence>
<keyword evidence="3" id="KW-0997">Cell inner membrane</keyword>
<dbReference type="EMBL" id="LAJE02000191">
    <property type="protein sequence ID" value="OEO30690.1"/>
    <property type="molecule type" value="Genomic_DNA"/>
</dbReference>
<evidence type="ECO:0000256" key="6">
    <source>
        <dbReference type="ARBA" id="ARBA00023136"/>
    </source>
</evidence>
<evidence type="ECO:0000256" key="1">
    <source>
        <dbReference type="ARBA" id="ARBA00004141"/>
    </source>
</evidence>
<dbReference type="GO" id="GO:0004252">
    <property type="term" value="F:serine-type endopeptidase activity"/>
    <property type="evidence" value="ECO:0007669"/>
    <property type="project" value="InterPro"/>
</dbReference>
<dbReference type="SUPFAM" id="SSF144091">
    <property type="entry name" value="Rhomboid-like"/>
    <property type="match status" value="1"/>
</dbReference>
<keyword evidence="5 7" id="KW-1133">Transmembrane helix</keyword>
<keyword evidence="2" id="KW-1003">Cell membrane</keyword>
<evidence type="ECO:0000256" key="3">
    <source>
        <dbReference type="ARBA" id="ARBA00022519"/>
    </source>
</evidence>
<keyword evidence="10" id="KW-1185">Reference proteome</keyword>
<dbReference type="InterPro" id="IPR035952">
    <property type="entry name" value="Rhomboid-like_sf"/>
</dbReference>
<feature type="transmembrane region" description="Helical" evidence="7">
    <location>
        <begin position="111"/>
        <end position="129"/>
    </location>
</feature>
<organism evidence="9 10">
    <name type="scientific">Devosia insulae DS-56</name>
    <dbReference type="NCBI Taxonomy" id="1116389"/>
    <lineage>
        <taxon>Bacteria</taxon>
        <taxon>Pseudomonadati</taxon>
        <taxon>Pseudomonadota</taxon>
        <taxon>Alphaproteobacteria</taxon>
        <taxon>Hyphomicrobiales</taxon>
        <taxon>Devosiaceae</taxon>
        <taxon>Devosia</taxon>
    </lineage>
</organism>
<accession>A0A1E5XQ06</accession>
<dbReference type="OrthoDB" id="9813074at2"/>
<feature type="transmembrane region" description="Helical" evidence="7">
    <location>
        <begin position="161"/>
        <end position="193"/>
    </location>
</feature>
<dbReference type="Proteomes" id="UP000095463">
    <property type="component" value="Unassembled WGS sequence"/>
</dbReference>
<keyword evidence="6 7" id="KW-0472">Membrane</keyword>
<gene>
    <name evidence="9" type="ORF">VW23_020060</name>
</gene>
<reference evidence="9 10" key="1">
    <citation type="journal article" date="2015" name="Genome Announc.">
        <title>Genome Assemblies of Three Soil-Associated Devosia species: D. insulae, D. limi, and D. soli.</title>
        <authorList>
            <person name="Hassan Y.I."/>
            <person name="Lepp D."/>
            <person name="Zhou T."/>
        </authorList>
    </citation>
    <scope>NUCLEOTIDE SEQUENCE [LARGE SCALE GENOMIC DNA]</scope>
    <source>
        <strain evidence="9 10">DS-56</strain>
    </source>
</reference>
<dbReference type="RefSeq" id="WP_069910113.1">
    <property type="nucleotide sequence ID" value="NZ_LAJE02000191.1"/>
</dbReference>
<protein>
    <recommendedName>
        <fullName evidence="8">Peptidase S54 rhomboid domain-containing protein</fullName>
    </recommendedName>
</protein>
<feature type="transmembrane region" description="Helical" evidence="7">
    <location>
        <begin position="18"/>
        <end position="36"/>
    </location>
</feature>